<evidence type="ECO:0000313" key="15">
    <source>
        <dbReference type="Proteomes" id="UP000191518"/>
    </source>
</evidence>
<dbReference type="GO" id="GO:0045490">
    <property type="term" value="P:pectin catabolic process"/>
    <property type="evidence" value="ECO:0007669"/>
    <property type="project" value="UniProtKB-UniRule"/>
</dbReference>
<comment type="pathway">
    <text evidence="2 12">Glycan metabolism; pectin degradation; 2-dehydro-3-deoxy-D-gluconate from pectin: step 1/5.</text>
</comment>
<dbReference type="GO" id="GO:0030599">
    <property type="term" value="F:pectinesterase activity"/>
    <property type="evidence" value="ECO:0007669"/>
    <property type="project" value="UniProtKB-UniRule"/>
</dbReference>
<evidence type="ECO:0000259" key="13">
    <source>
        <dbReference type="Pfam" id="PF01095"/>
    </source>
</evidence>
<accession>A0A1V6RT91</accession>
<gene>
    <name evidence="14" type="ORF">PENVUL_c030G03968</name>
</gene>
<dbReference type="Gene3D" id="2.160.20.10">
    <property type="entry name" value="Single-stranded right-handed beta-helix, Pectin lyase-like"/>
    <property type="match status" value="1"/>
</dbReference>
<dbReference type="SUPFAM" id="SSF51126">
    <property type="entry name" value="Pectin lyase-like"/>
    <property type="match status" value="1"/>
</dbReference>
<keyword evidence="5 12" id="KW-0964">Secreted</keyword>
<evidence type="ECO:0000256" key="3">
    <source>
        <dbReference type="ARBA" id="ARBA00008891"/>
    </source>
</evidence>
<sequence>MYLQNFLLTALSIGTGVLGAPAELATRSSRTTAPAGCLTVGSGGTYSTITEALAALGSSSAAACIYLASGTYEEQITVKYSGALTFYGETVDTQTYKQNTVTITHTISSPEAGSLDKSATVNVVSNGFKMHNINVVNGYGTGAQAVALVANANKLSFFACQFLGYQDTLYAKSGTQHYANSRIEGSVDYIFGAASAWFTNCDIVSVASGYITANSREQPTDNTWYVIDDCNIKAGSGTSIGGAVYLGRPWRVLARVIYQNSRLGSLINPKGWATMAAGATPVFSEFNNSGDGSDTSARLYETPISAAVTKETVLGSDYATWI</sequence>
<evidence type="ECO:0000256" key="6">
    <source>
        <dbReference type="ARBA" id="ARBA00022729"/>
    </source>
</evidence>
<dbReference type="EMBL" id="MDYP01000030">
    <property type="protein sequence ID" value="OQE04760.1"/>
    <property type="molecule type" value="Genomic_DNA"/>
</dbReference>
<keyword evidence="8 12" id="KW-0063">Aspartyl esterase</keyword>
<evidence type="ECO:0000256" key="4">
    <source>
        <dbReference type="ARBA" id="ARBA00013229"/>
    </source>
</evidence>
<organism evidence="14 15">
    <name type="scientific">Penicillium vulpinum</name>
    <dbReference type="NCBI Taxonomy" id="29845"/>
    <lineage>
        <taxon>Eukaryota</taxon>
        <taxon>Fungi</taxon>
        <taxon>Dikarya</taxon>
        <taxon>Ascomycota</taxon>
        <taxon>Pezizomycotina</taxon>
        <taxon>Eurotiomycetes</taxon>
        <taxon>Eurotiomycetidae</taxon>
        <taxon>Eurotiales</taxon>
        <taxon>Aspergillaceae</taxon>
        <taxon>Penicillium</taxon>
    </lineage>
</organism>
<comment type="catalytic activity">
    <reaction evidence="10 12">
        <text>[(1-&gt;4)-alpha-D-galacturonosyl methyl ester](n) + n H2O = [(1-&gt;4)-alpha-D-galacturonosyl](n) + n methanol + n H(+)</text>
        <dbReference type="Rhea" id="RHEA:22380"/>
        <dbReference type="Rhea" id="RHEA-COMP:14570"/>
        <dbReference type="Rhea" id="RHEA-COMP:14573"/>
        <dbReference type="ChEBI" id="CHEBI:15377"/>
        <dbReference type="ChEBI" id="CHEBI:15378"/>
        <dbReference type="ChEBI" id="CHEBI:17790"/>
        <dbReference type="ChEBI" id="CHEBI:140522"/>
        <dbReference type="ChEBI" id="CHEBI:140523"/>
        <dbReference type="EC" id="3.1.1.11"/>
    </reaction>
</comment>
<evidence type="ECO:0000256" key="12">
    <source>
        <dbReference type="RuleBase" id="RU000589"/>
    </source>
</evidence>
<dbReference type="GO" id="GO:0042545">
    <property type="term" value="P:cell wall modification"/>
    <property type="evidence" value="ECO:0007669"/>
    <property type="project" value="UniProtKB-UniRule"/>
</dbReference>
<feature type="chain" id="PRO_5011822678" description="Pectinesterase" evidence="12">
    <location>
        <begin position="20"/>
        <end position="322"/>
    </location>
</feature>
<feature type="signal peptide" evidence="12">
    <location>
        <begin position="1"/>
        <end position="19"/>
    </location>
</feature>
<dbReference type="InterPro" id="IPR012334">
    <property type="entry name" value="Pectin_lyas_fold"/>
</dbReference>
<comment type="subcellular location">
    <subcellularLocation>
        <location evidence="1 12">Secreted</location>
    </subcellularLocation>
</comment>
<comment type="similarity">
    <text evidence="3">Belongs to the pectinesterase family.</text>
</comment>
<evidence type="ECO:0000256" key="11">
    <source>
        <dbReference type="PROSITE-ProRule" id="PRU10040"/>
    </source>
</evidence>
<dbReference type="GO" id="GO:0005576">
    <property type="term" value="C:extracellular region"/>
    <property type="evidence" value="ECO:0007669"/>
    <property type="project" value="UniProtKB-SubCell"/>
</dbReference>
<evidence type="ECO:0000256" key="1">
    <source>
        <dbReference type="ARBA" id="ARBA00004613"/>
    </source>
</evidence>
<evidence type="ECO:0000256" key="8">
    <source>
        <dbReference type="ARBA" id="ARBA00023085"/>
    </source>
</evidence>
<feature type="domain" description="Pectinesterase catalytic" evidence="13">
    <location>
        <begin position="43"/>
        <end position="301"/>
    </location>
</feature>
<dbReference type="EC" id="3.1.1.11" evidence="4 12"/>
<evidence type="ECO:0000256" key="10">
    <source>
        <dbReference type="ARBA" id="ARBA00047928"/>
    </source>
</evidence>
<comment type="caution">
    <text evidence="14">The sequence shown here is derived from an EMBL/GenBank/DDBJ whole genome shotgun (WGS) entry which is preliminary data.</text>
</comment>
<dbReference type="Pfam" id="PF01095">
    <property type="entry name" value="Pectinesterase"/>
    <property type="match status" value="1"/>
</dbReference>
<dbReference type="InterPro" id="IPR000070">
    <property type="entry name" value="Pectinesterase_cat"/>
</dbReference>
<evidence type="ECO:0000256" key="7">
    <source>
        <dbReference type="ARBA" id="ARBA00022801"/>
    </source>
</evidence>
<name>A0A1V6RT91_9EURO</name>
<keyword evidence="6 12" id="KW-0732">Signal</keyword>
<feature type="active site" evidence="11">
    <location>
        <position position="188"/>
    </location>
</feature>
<comment type="function">
    <text evidence="12">Involved in maceration and soft-rotting of plant tissue.</text>
</comment>
<dbReference type="PROSITE" id="PS00503">
    <property type="entry name" value="PECTINESTERASE_2"/>
    <property type="match status" value="1"/>
</dbReference>
<proteinExistence type="inferred from homology"/>
<dbReference type="OrthoDB" id="2019149at2759"/>
<dbReference type="Proteomes" id="UP000191518">
    <property type="component" value="Unassembled WGS sequence"/>
</dbReference>
<evidence type="ECO:0000256" key="9">
    <source>
        <dbReference type="ARBA" id="ARBA00023316"/>
    </source>
</evidence>
<dbReference type="FunFam" id="2.160.20.10:FF:000014">
    <property type="entry name" value="Pectinesterase"/>
    <property type="match status" value="1"/>
</dbReference>
<dbReference type="PANTHER" id="PTHR31321:SF57">
    <property type="entry name" value="PECTINESTERASE 53-RELATED"/>
    <property type="match status" value="1"/>
</dbReference>
<keyword evidence="15" id="KW-1185">Reference proteome</keyword>
<keyword evidence="7 12" id="KW-0378">Hydrolase</keyword>
<reference evidence="15" key="1">
    <citation type="journal article" date="2017" name="Nat. Microbiol.">
        <title>Global analysis of biosynthetic gene clusters reveals vast potential of secondary metabolite production in Penicillium species.</title>
        <authorList>
            <person name="Nielsen J.C."/>
            <person name="Grijseels S."/>
            <person name="Prigent S."/>
            <person name="Ji B."/>
            <person name="Dainat J."/>
            <person name="Nielsen K.F."/>
            <person name="Frisvad J.C."/>
            <person name="Workman M."/>
            <person name="Nielsen J."/>
        </authorList>
    </citation>
    <scope>NUCLEOTIDE SEQUENCE [LARGE SCALE GENOMIC DNA]</scope>
    <source>
        <strain evidence="15">IBT 29486</strain>
    </source>
</reference>
<protein>
    <recommendedName>
        <fullName evidence="4 12">Pectinesterase</fullName>
        <ecNumber evidence="4 12">3.1.1.11</ecNumber>
    </recommendedName>
</protein>
<keyword evidence="9 12" id="KW-0961">Cell wall biogenesis/degradation</keyword>
<dbReference type="PANTHER" id="PTHR31321">
    <property type="entry name" value="ACYL-COA THIOESTER HYDROLASE YBHC-RELATED"/>
    <property type="match status" value="1"/>
</dbReference>
<dbReference type="InterPro" id="IPR033131">
    <property type="entry name" value="Pectinesterase_Asp_AS"/>
</dbReference>
<dbReference type="STRING" id="29845.A0A1V6RT91"/>
<dbReference type="InterPro" id="IPR011050">
    <property type="entry name" value="Pectin_lyase_fold/virulence"/>
</dbReference>
<evidence type="ECO:0000256" key="5">
    <source>
        <dbReference type="ARBA" id="ARBA00022525"/>
    </source>
</evidence>
<dbReference type="AlphaFoldDB" id="A0A1V6RT91"/>
<evidence type="ECO:0000256" key="2">
    <source>
        <dbReference type="ARBA" id="ARBA00005184"/>
    </source>
</evidence>
<dbReference type="UniPathway" id="UPA00545">
    <property type="reaction ID" value="UER00823"/>
</dbReference>
<evidence type="ECO:0000313" key="14">
    <source>
        <dbReference type="EMBL" id="OQE04760.1"/>
    </source>
</evidence>